<evidence type="ECO:0000313" key="4">
    <source>
        <dbReference type="Proteomes" id="UP000887567"/>
    </source>
</evidence>
<dbReference type="EnsemblMetazoa" id="XM_021057233.2">
    <property type="protein sequence ID" value="XP_020912892.1"/>
    <property type="gene ID" value="LOC110250630"/>
</dbReference>
<dbReference type="GeneID" id="110250630"/>
<organism evidence="3 4">
    <name type="scientific">Exaiptasia diaphana</name>
    <name type="common">Tropical sea anemone</name>
    <name type="synonym">Aiptasia pulchella</name>
    <dbReference type="NCBI Taxonomy" id="2652724"/>
    <lineage>
        <taxon>Eukaryota</taxon>
        <taxon>Metazoa</taxon>
        <taxon>Cnidaria</taxon>
        <taxon>Anthozoa</taxon>
        <taxon>Hexacorallia</taxon>
        <taxon>Actiniaria</taxon>
        <taxon>Aiptasiidae</taxon>
        <taxon>Exaiptasia</taxon>
    </lineage>
</organism>
<accession>A0A913Y0P3</accession>
<dbReference type="InterPro" id="IPR001910">
    <property type="entry name" value="Inosine/uridine_hydrolase_dom"/>
</dbReference>
<dbReference type="Proteomes" id="UP000887567">
    <property type="component" value="Unplaced"/>
</dbReference>
<proteinExistence type="inferred from homology"/>
<dbReference type="OrthoDB" id="432381at2759"/>
<dbReference type="InterPro" id="IPR052775">
    <property type="entry name" value="IUN_hydrolase"/>
</dbReference>
<dbReference type="CDD" id="cd02649">
    <property type="entry name" value="nuc_hydro_CeIAG"/>
    <property type="match status" value="1"/>
</dbReference>
<dbReference type="Pfam" id="PF01156">
    <property type="entry name" value="IU_nuc_hydro"/>
    <property type="match status" value="1"/>
</dbReference>
<dbReference type="KEGG" id="epa:110250630"/>
<feature type="domain" description="Inosine/uridine-preferring nucleoside hydrolase" evidence="2">
    <location>
        <begin position="8"/>
        <end position="302"/>
    </location>
</feature>
<dbReference type="SUPFAM" id="SSF53590">
    <property type="entry name" value="Nucleoside hydrolase"/>
    <property type="match status" value="1"/>
</dbReference>
<dbReference type="RefSeq" id="XP_020912892.1">
    <property type="nucleotide sequence ID" value="XM_021057233.2"/>
</dbReference>
<dbReference type="PANTHER" id="PTHR46190">
    <property type="entry name" value="SI:CH211-201H21.5-RELATED"/>
    <property type="match status" value="1"/>
</dbReference>
<protein>
    <recommendedName>
        <fullName evidence="2">Inosine/uridine-preferring nucleoside hydrolase domain-containing protein</fullName>
    </recommendedName>
</protein>
<sequence>MSSKRRKIVIDCDAGIDDAQAIMLALSLDVEVVAITCVAGNVSVDQVAKNVLRILDVCGRTDIPVYKGADRALLGQDFELPVYHGEDGLGDATDAKEPDLELLQPTHAVTALIDIVKQNPGEITIAALAPLTNLALALRMDDSFSKNLKCIDVMGGNKQGIGNHFISAEFNFGADPEAAYVVLEEFECPITITSWEFCLEHTFEWDFFSKYTSFPSAKSQFLKSISTKIEEHEDGNLWMTCDPFAVATAVCPHIVTSQKALHATIELGGQVTRGMMVVDWRNFLQKRKNINLIEKVDLDQFKALLLKSVQ</sequence>
<dbReference type="InterPro" id="IPR036452">
    <property type="entry name" value="Ribo_hydro-like"/>
</dbReference>
<dbReference type="GO" id="GO:0016799">
    <property type="term" value="F:hydrolase activity, hydrolyzing N-glycosyl compounds"/>
    <property type="evidence" value="ECO:0007669"/>
    <property type="project" value="InterPro"/>
</dbReference>
<comment type="similarity">
    <text evidence="1">Belongs to the IUNH family.</text>
</comment>
<reference evidence="3" key="1">
    <citation type="submission" date="2022-11" db="UniProtKB">
        <authorList>
            <consortium name="EnsemblMetazoa"/>
        </authorList>
    </citation>
    <scope>IDENTIFICATION</scope>
</reference>
<dbReference type="OMA" id="ARSPEYE"/>
<keyword evidence="4" id="KW-1185">Reference proteome</keyword>
<dbReference type="Gene3D" id="3.90.245.10">
    <property type="entry name" value="Ribonucleoside hydrolase-like"/>
    <property type="match status" value="1"/>
</dbReference>
<name>A0A913Y0P3_EXADI</name>
<evidence type="ECO:0000313" key="3">
    <source>
        <dbReference type="EnsemblMetazoa" id="XP_020912892.1"/>
    </source>
</evidence>
<dbReference type="AlphaFoldDB" id="A0A913Y0P3"/>
<evidence type="ECO:0000259" key="2">
    <source>
        <dbReference type="Pfam" id="PF01156"/>
    </source>
</evidence>
<evidence type="ECO:0000256" key="1">
    <source>
        <dbReference type="ARBA" id="ARBA00009176"/>
    </source>
</evidence>
<dbReference type="PANTHER" id="PTHR46190:SF1">
    <property type="entry name" value="SI:CH211-201H21.5"/>
    <property type="match status" value="1"/>
</dbReference>